<name>A0A9Q9AX87_9PEZI</name>
<evidence type="ECO:0000313" key="3">
    <source>
        <dbReference type="Proteomes" id="UP001056384"/>
    </source>
</evidence>
<dbReference type="Proteomes" id="UP001056384">
    <property type="component" value="Chromosome 6"/>
</dbReference>
<reference evidence="2" key="1">
    <citation type="submission" date="2022-06" db="EMBL/GenBank/DDBJ databases">
        <title>Complete genome sequences of two strains of the flax pathogen Septoria linicola.</title>
        <authorList>
            <person name="Lapalu N."/>
            <person name="Simon A."/>
            <person name="Demenou B."/>
            <person name="Paumier D."/>
            <person name="Guillot M.-P."/>
            <person name="Gout L."/>
            <person name="Valade R."/>
        </authorList>
    </citation>
    <scope>NUCLEOTIDE SEQUENCE</scope>
    <source>
        <strain evidence="2">SE15195</strain>
    </source>
</reference>
<feature type="compositionally biased region" description="Basic residues" evidence="1">
    <location>
        <begin position="1"/>
        <end position="15"/>
    </location>
</feature>
<evidence type="ECO:0000256" key="1">
    <source>
        <dbReference type="SAM" id="MobiDB-lite"/>
    </source>
</evidence>
<accession>A0A9Q9AX87</accession>
<gene>
    <name evidence="2" type="ORF">Slin15195_G081820</name>
</gene>
<dbReference type="EMBL" id="CP099423">
    <property type="protein sequence ID" value="USW54863.1"/>
    <property type="molecule type" value="Genomic_DNA"/>
</dbReference>
<dbReference type="AlphaFoldDB" id="A0A9Q9AX87"/>
<protein>
    <submittedName>
        <fullName evidence="2">Uncharacterized protein</fullName>
    </submittedName>
</protein>
<evidence type="ECO:0000313" key="2">
    <source>
        <dbReference type="EMBL" id="USW54863.1"/>
    </source>
</evidence>
<organism evidence="2 3">
    <name type="scientific">Septoria linicola</name>
    <dbReference type="NCBI Taxonomy" id="215465"/>
    <lineage>
        <taxon>Eukaryota</taxon>
        <taxon>Fungi</taxon>
        <taxon>Dikarya</taxon>
        <taxon>Ascomycota</taxon>
        <taxon>Pezizomycotina</taxon>
        <taxon>Dothideomycetes</taxon>
        <taxon>Dothideomycetidae</taxon>
        <taxon>Mycosphaerellales</taxon>
        <taxon>Mycosphaerellaceae</taxon>
        <taxon>Septoria</taxon>
    </lineage>
</organism>
<proteinExistence type="predicted"/>
<keyword evidence="3" id="KW-1185">Reference proteome</keyword>
<sequence length="279" mass="30066">MAATRKTKAAGKAKTKTQDQVQDQPEFKQIQKSASPSVRDVEALGEAGPSNIHASPAAESALAVMSALDVRKVREDPSRQARRMDALVAEIKALREKTGIIEKTVQNIDKSVDMAEVKARQAAEHGKRAVALVSDAVAIGQRSGQAVMNVAEGVEEVAANIGQSVQHQSLAYAVDAVEDTVDGIKGTVDEINEAVDGVAQESTLEEVNRNVIDVENKVDNALSNMAAYYGNTHERLLEIESSVENILELLQTRSPIIQMATSLMGSMLYRRGQYLNMGP</sequence>
<feature type="region of interest" description="Disordered" evidence="1">
    <location>
        <begin position="1"/>
        <end position="55"/>
    </location>
</feature>